<keyword evidence="3" id="KW-1185">Reference proteome</keyword>
<dbReference type="InterPro" id="IPR001451">
    <property type="entry name" value="Hexapep"/>
</dbReference>
<evidence type="ECO:0000313" key="1">
    <source>
        <dbReference type="EMBL" id="BBG23934.1"/>
    </source>
</evidence>
<dbReference type="InterPro" id="IPR011004">
    <property type="entry name" value="Trimer_LpxA-like_sf"/>
</dbReference>
<dbReference type="AlphaFoldDB" id="A0A510E2H7"/>
<reference evidence="2 3" key="2">
    <citation type="journal article" date="2020" name="Int. J. Syst. Evol. Microbiol.">
        <title>Sulfuracidifex tepidarius gen. nov., sp. nov. and transfer of Sulfolobus metallicus Huber and Stetter 1992 to the genus Sulfuracidifex as Sulfuracidifex metallicus comb. nov.</title>
        <authorList>
            <person name="Itoh T."/>
            <person name="Miura T."/>
            <person name="Sakai H.D."/>
            <person name="Kato S."/>
            <person name="Ohkuma M."/>
            <person name="Takashina T."/>
        </authorList>
    </citation>
    <scope>NUCLEOTIDE SEQUENCE</scope>
    <source>
        <strain evidence="1 3">IC-006</strain>
        <strain evidence="2">IC-007</strain>
    </source>
</reference>
<dbReference type="PANTHER" id="PTHR13061:SF29">
    <property type="entry name" value="GAMMA CARBONIC ANHYDRASE-LIKE 1, MITOCHONDRIAL-RELATED"/>
    <property type="match status" value="1"/>
</dbReference>
<evidence type="ECO:0000313" key="4">
    <source>
        <dbReference type="Proteomes" id="UP000325030"/>
    </source>
</evidence>
<dbReference type="EMBL" id="AP018930">
    <property type="protein sequence ID" value="BBG26689.1"/>
    <property type="molecule type" value="Genomic_DNA"/>
</dbReference>
<dbReference type="Proteomes" id="UP000322983">
    <property type="component" value="Chromosome"/>
</dbReference>
<evidence type="ECO:0000313" key="3">
    <source>
        <dbReference type="Proteomes" id="UP000322983"/>
    </source>
</evidence>
<reference evidence="4" key="1">
    <citation type="submission" date="2018-09" db="EMBL/GenBank/DDBJ databases">
        <title>Complete Genome Sequencing of Sulfolobus sp. JCM 16834.</title>
        <authorList>
            <person name="Kato S."/>
            <person name="Itoh T."/>
            <person name="Ohkuma M."/>
        </authorList>
    </citation>
    <scope>NUCLEOTIDE SEQUENCE [LARGE SCALE GENOMIC DNA]</scope>
    <source>
        <strain evidence="4">IC-007</strain>
    </source>
</reference>
<dbReference type="PANTHER" id="PTHR13061">
    <property type="entry name" value="DYNACTIN SUBUNIT P25"/>
    <property type="match status" value="1"/>
</dbReference>
<gene>
    <name evidence="1" type="ORF">IC006_1232</name>
    <name evidence="2" type="ORF">IC007_1207</name>
</gene>
<dbReference type="InterPro" id="IPR050484">
    <property type="entry name" value="Transf_Hexapept/Carb_Anhydrase"/>
</dbReference>
<dbReference type="Pfam" id="PF00132">
    <property type="entry name" value="Hexapep"/>
    <property type="match status" value="1"/>
</dbReference>
<proteinExistence type="predicted"/>
<sequence>MPLESFMGKFPRVSENSFIHSTAYVIGDVEIGDMSSVWHYSVIRGDNDSIQIGNGSNIQENSSVHTDPGYKVRVGDKVTIGHNAVVHGATVGSNVIIGMGSILLNGCRIGDFSIIGAGAVVPEGKEIPDYSLALGVPARVVRKLQEEEIKVIEENATEYINHVKRLSSNGQRH</sequence>
<dbReference type="Gene3D" id="2.160.10.10">
    <property type="entry name" value="Hexapeptide repeat proteins"/>
    <property type="match status" value="1"/>
</dbReference>
<dbReference type="OrthoDB" id="10940at2157"/>
<dbReference type="SUPFAM" id="SSF51161">
    <property type="entry name" value="Trimeric LpxA-like enzymes"/>
    <property type="match status" value="1"/>
</dbReference>
<accession>A0A510E2H7</accession>
<dbReference type="KEGG" id="step:IC006_1232"/>
<dbReference type="GeneID" id="41717552"/>
<dbReference type="EMBL" id="AP018929">
    <property type="protein sequence ID" value="BBG23934.1"/>
    <property type="molecule type" value="Genomic_DNA"/>
</dbReference>
<protein>
    <submittedName>
        <fullName evidence="2">Carbonic anhydrase</fullName>
    </submittedName>
</protein>
<dbReference type="Proteomes" id="UP000325030">
    <property type="component" value="Chromosome"/>
</dbReference>
<accession>A0A510DUU2</accession>
<organism evidence="2 4">
    <name type="scientific">Sulfuracidifex tepidarius</name>
    <dbReference type="NCBI Taxonomy" id="1294262"/>
    <lineage>
        <taxon>Archaea</taxon>
        <taxon>Thermoproteota</taxon>
        <taxon>Thermoprotei</taxon>
        <taxon>Sulfolobales</taxon>
        <taxon>Sulfolobaceae</taxon>
        <taxon>Sulfuracidifex</taxon>
    </lineage>
</organism>
<name>A0A510E2H7_9CREN</name>
<dbReference type="STRING" id="1294262.GCA_001316085_01190"/>
<dbReference type="RefSeq" id="WP_054845604.1">
    <property type="nucleotide sequence ID" value="NZ_AP018929.1"/>
</dbReference>
<evidence type="ECO:0000313" key="2">
    <source>
        <dbReference type="EMBL" id="BBG26689.1"/>
    </source>
</evidence>